<protein>
    <submittedName>
        <fullName evidence="1">Uncharacterized protein</fullName>
    </submittedName>
</protein>
<dbReference type="PATRIC" id="fig|1339280.3.peg.2421"/>
<dbReference type="Proteomes" id="UP000022272">
    <property type="component" value="Unassembled WGS sequence"/>
</dbReference>
<name>A0A016AB62_BACFG</name>
<gene>
    <name evidence="1" type="ORF">M076_2542</name>
</gene>
<accession>A0A016AB62</accession>
<organism evidence="1 2">
    <name type="scientific">Bacteroides fragilis str. 2-F-2 #4</name>
    <dbReference type="NCBI Taxonomy" id="1339280"/>
    <lineage>
        <taxon>Bacteria</taxon>
        <taxon>Pseudomonadati</taxon>
        <taxon>Bacteroidota</taxon>
        <taxon>Bacteroidia</taxon>
        <taxon>Bacteroidales</taxon>
        <taxon>Bacteroidaceae</taxon>
        <taxon>Bacteroides</taxon>
    </lineage>
</organism>
<reference evidence="1 2" key="1">
    <citation type="submission" date="2014-02" db="EMBL/GenBank/DDBJ databases">
        <authorList>
            <person name="Sears C."/>
            <person name="Carroll K."/>
            <person name="Sack B.R."/>
            <person name="Qadri F."/>
            <person name="Myers L.L."/>
            <person name="Chung G.-T."/>
            <person name="Escheverria P."/>
            <person name="Fraser C.M."/>
            <person name="Sadzewicz L."/>
            <person name="Shefchek K.A."/>
            <person name="Tallon L."/>
            <person name="Das S.P."/>
            <person name="Daugherty S."/>
            <person name="Mongodin E.F."/>
        </authorList>
    </citation>
    <scope>NUCLEOTIDE SEQUENCE [LARGE SCALE GENOMIC DNA]</scope>
    <source>
        <strain evidence="1 2">2-F-2 #4</strain>
    </source>
</reference>
<dbReference type="EMBL" id="JGDM01000065">
    <property type="protein sequence ID" value="EXZ44289.1"/>
    <property type="molecule type" value="Genomic_DNA"/>
</dbReference>
<dbReference type="RefSeq" id="WP_005815678.1">
    <property type="nucleotide sequence ID" value="NZ_JGDM01000065.1"/>
</dbReference>
<dbReference type="AlphaFoldDB" id="A0A016AB62"/>
<proteinExistence type="predicted"/>
<comment type="caution">
    <text evidence="1">The sequence shown here is derived from an EMBL/GenBank/DDBJ whole genome shotgun (WGS) entry which is preliminary data.</text>
</comment>
<evidence type="ECO:0000313" key="2">
    <source>
        <dbReference type="Proteomes" id="UP000022272"/>
    </source>
</evidence>
<sequence length="63" mass="7164">MSENLEKIRPALVALEVGESVSFPISRLKSVRTQASELGAIYNRQFKTRTDRENQTITVKRTV</sequence>
<evidence type="ECO:0000313" key="1">
    <source>
        <dbReference type="EMBL" id="EXZ44289.1"/>
    </source>
</evidence>